<dbReference type="Gene3D" id="3.30.70.100">
    <property type="match status" value="1"/>
</dbReference>
<dbReference type="EMBL" id="JADWOX010000009">
    <property type="protein sequence ID" value="MBI1684919.1"/>
    <property type="molecule type" value="Genomic_DNA"/>
</dbReference>
<dbReference type="InterPro" id="IPR006121">
    <property type="entry name" value="HMA_dom"/>
</dbReference>
<sequence>MLRYQVDDMTCGHCAQTITQALKDLDPDAEVAVDLGAKHVAVTSLFALDRIEHAIRSAGYTPRAAETAPGATKGGCCGSC</sequence>
<keyword evidence="1" id="KW-0479">Metal-binding</keyword>
<reference evidence="3 4" key="1">
    <citation type="submission" date="2020-11" db="EMBL/GenBank/DDBJ databases">
        <title>genome sequence of strain KACC 18849.</title>
        <authorList>
            <person name="Gao J."/>
            <person name="Zhang X."/>
        </authorList>
    </citation>
    <scope>NUCLEOTIDE SEQUENCE [LARGE SCALE GENOMIC DNA]</scope>
    <source>
        <strain evidence="3 4">KACC 18849</strain>
    </source>
</reference>
<evidence type="ECO:0000313" key="4">
    <source>
        <dbReference type="Proteomes" id="UP000639859"/>
    </source>
</evidence>
<keyword evidence="4" id="KW-1185">Reference proteome</keyword>
<dbReference type="Proteomes" id="UP000639859">
    <property type="component" value="Unassembled WGS sequence"/>
</dbReference>
<dbReference type="Pfam" id="PF00403">
    <property type="entry name" value="HMA"/>
    <property type="match status" value="1"/>
</dbReference>
<dbReference type="SUPFAM" id="SSF55008">
    <property type="entry name" value="HMA, heavy metal-associated domain"/>
    <property type="match status" value="1"/>
</dbReference>
<evidence type="ECO:0000259" key="2">
    <source>
        <dbReference type="PROSITE" id="PS50846"/>
    </source>
</evidence>
<dbReference type="RefSeq" id="WP_198576829.1">
    <property type="nucleotide sequence ID" value="NZ_JADWOX010000009.1"/>
</dbReference>
<comment type="caution">
    <text evidence="3">The sequence shown here is derived from an EMBL/GenBank/DDBJ whole genome shotgun (WGS) entry which is preliminary data.</text>
</comment>
<proteinExistence type="predicted"/>
<dbReference type="InterPro" id="IPR017969">
    <property type="entry name" value="Heavy-metal-associated_CS"/>
</dbReference>
<evidence type="ECO:0000256" key="1">
    <source>
        <dbReference type="ARBA" id="ARBA00022723"/>
    </source>
</evidence>
<evidence type="ECO:0000313" key="3">
    <source>
        <dbReference type="EMBL" id="MBI1684919.1"/>
    </source>
</evidence>
<protein>
    <submittedName>
        <fullName evidence="3">Heavy-metal-associated domain-containing protein</fullName>
    </submittedName>
</protein>
<organism evidence="3 4">
    <name type="scientific">Caulobacter hibisci</name>
    <dbReference type="NCBI Taxonomy" id="2035993"/>
    <lineage>
        <taxon>Bacteria</taxon>
        <taxon>Pseudomonadati</taxon>
        <taxon>Pseudomonadota</taxon>
        <taxon>Alphaproteobacteria</taxon>
        <taxon>Caulobacterales</taxon>
        <taxon>Caulobacteraceae</taxon>
        <taxon>Caulobacter</taxon>
    </lineage>
</organism>
<gene>
    <name evidence="3" type="ORF">I4Q42_14695</name>
</gene>
<accession>A0ABS0SZ86</accession>
<name>A0ABS0SZ86_9CAUL</name>
<dbReference type="InterPro" id="IPR036163">
    <property type="entry name" value="HMA_dom_sf"/>
</dbReference>
<dbReference type="PROSITE" id="PS50846">
    <property type="entry name" value="HMA_2"/>
    <property type="match status" value="1"/>
</dbReference>
<feature type="domain" description="HMA" evidence="2">
    <location>
        <begin position="1"/>
        <end position="63"/>
    </location>
</feature>
<dbReference type="PROSITE" id="PS01047">
    <property type="entry name" value="HMA_1"/>
    <property type="match status" value="1"/>
</dbReference>
<dbReference type="CDD" id="cd00371">
    <property type="entry name" value="HMA"/>
    <property type="match status" value="1"/>
</dbReference>